<organism evidence="6 7">
    <name type="scientific">Podarcis muralis</name>
    <name type="common">Wall lizard</name>
    <name type="synonym">Lacerta muralis</name>
    <dbReference type="NCBI Taxonomy" id="64176"/>
    <lineage>
        <taxon>Eukaryota</taxon>
        <taxon>Metazoa</taxon>
        <taxon>Chordata</taxon>
        <taxon>Craniata</taxon>
        <taxon>Vertebrata</taxon>
        <taxon>Euteleostomi</taxon>
        <taxon>Lepidosauria</taxon>
        <taxon>Squamata</taxon>
        <taxon>Bifurcata</taxon>
        <taxon>Unidentata</taxon>
        <taxon>Episquamata</taxon>
        <taxon>Laterata</taxon>
        <taxon>Lacertibaenia</taxon>
        <taxon>Lacertidae</taxon>
        <taxon>Podarcis</taxon>
    </lineage>
</organism>
<dbReference type="SUPFAM" id="SSF55248">
    <property type="entry name" value="PCD-like"/>
    <property type="match status" value="1"/>
</dbReference>
<dbReference type="EC" id="4.2.1.96" evidence="3"/>
<keyword evidence="7" id="KW-1185">Reference proteome</keyword>
<comment type="similarity">
    <text evidence="2">Belongs to the pterin-4-alpha-carbinolamine dehydratase family.</text>
</comment>
<protein>
    <recommendedName>
        <fullName evidence="3">4a-hydroxytetrahydrobiopterin dehydratase</fullName>
        <ecNumber evidence="3">4.2.1.96</ecNumber>
    </recommendedName>
</protein>
<accession>A0A670JDE7</accession>
<dbReference type="Gene3D" id="3.30.1360.20">
    <property type="entry name" value="Transcriptional coactivator/pterin dehydratase"/>
    <property type="match status" value="1"/>
</dbReference>
<proteinExistence type="inferred from homology"/>
<sequence length="81" mass="9393">SWKGSIPGGQTFHFKDFNQSFGFMDENRGTLQAEKLDQHSLWFNVYYKVHLNLNTHNFIEQVANMSMTALYLGISNIGDKY</sequence>
<comment type="catalytic activity">
    <reaction evidence="1">
        <text>(4aS,6R)-4a-hydroxy-L-erythro-5,6,7,8-tetrahydrobiopterin = (6R)-L-erythro-6,7-dihydrobiopterin + H2O</text>
        <dbReference type="Rhea" id="RHEA:11920"/>
        <dbReference type="ChEBI" id="CHEBI:15377"/>
        <dbReference type="ChEBI" id="CHEBI:15642"/>
        <dbReference type="ChEBI" id="CHEBI:43120"/>
        <dbReference type="EC" id="4.2.1.96"/>
    </reaction>
</comment>
<reference evidence="6" key="3">
    <citation type="submission" date="2025-09" db="UniProtKB">
        <authorList>
            <consortium name="Ensembl"/>
        </authorList>
    </citation>
    <scope>IDENTIFICATION</scope>
</reference>
<dbReference type="InterPro" id="IPR036428">
    <property type="entry name" value="PCD_sf"/>
</dbReference>
<dbReference type="GO" id="GO:0008124">
    <property type="term" value="F:4-alpha-hydroxytetrahydrobiopterin dehydratase activity"/>
    <property type="evidence" value="ECO:0007669"/>
    <property type="project" value="UniProtKB-EC"/>
</dbReference>
<evidence type="ECO:0000256" key="5">
    <source>
        <dbReference type="ARBA" id="ARBA00023239"/>
    </source>
</evidence>
<evidence type="ECO:0000313" key="6">
    <source>
        <dbReference type="Ensembl" id="ENSPMRP00000021157.1"/>
    </source>
</evidence>
<dbReference type="GO" id="GO:0006729">
    <property type="term" value="P:tetrahydrobiopterin biosynthetic process"/>
    <property type="evidence" value="ECO:0007669"/>
    <property type="project" value="UniProtKB-KW"/>
</dbReference>
<evidence type="ECO:0000256" key="4">
    <source>
        <dbReference type="ARBA" id="ARBA00023007"/>
    </source>
</evidence>
<evidence type="ECO:0000256" key="2">
    <source>
        <dbReference type="ARBA" id="ARBA00006472"/>
    </source>
</evidence>
<dbReference type="InterPro" id="IPR001533">
    <property type="entry name" value="Pterin_deHydtase"/>
</dbReference>
<dbReference type="AlphaFoldDB" id="A0A670JDE7"/>
<dbReference type="Pfam" id="PF01329">
    <property type="entry name" value="Pterin_4a"/>
    <property type="match status" value="1"/>
</dbReference>
<name>A0A670JDE7_PODMU</name>
<dbReference type="Ensembl" id="ENSPMRT00000022461.1">
    <property type="protein sequence ID" value="ENSPMRP00000021157.1"/>
    <property type="gene ID" value="ENSPMRG00000013750.1"/>
</dbReference>
<evidence type="ECO:0000313" key="7">
    <source>
        <dbReference type="Proteomes" id="UP000472272"/>
    </source>
</evidence>
<evidence type="ECO:0000256" key="3">
    <source>
        <dbReference type="ARBA" id="ARBA00013252"/>
    </source>
</evidence>
<keyword evidence="4" id="KW-0783">Tetrahydrobiopterin biosynthesis</keyword>
<reference evidence="6" key="2">
    <citation type="submission" date="2025-08" db="UniProtKB">
        <authorList>
            <consortium name="Ensembl"/>
        </authorList>
    </citation>
    <scope>IDENTIFICATION</scope>
</reference>
<evidence type="ECO:0000256" key="1">
    <source>
        <dbReference type="ARBA" id="ARBA00001554"/>
    </source>
</evidence>
<keyword evidence="5" id="KW-0456">Lyase</keyword>
<reference evidence="6 7" key="1">
    <citation type="journal article" date="2019" name="Proc. Natl. Acad. Sci. U.S.A.">
        <title>Regulatory changes in pterin and carotenoid genes underlie balanced color polymorphisms in the wall lizard.</title>
        <authorList>
            <person name="Andrade P."/>
            <person name="Pinho C."/>
            <person name="Perez I de Lanuza G."/>
            <person name="Afonso S."/>
            <person name="Brejcha J."/>
            <person name="Rubin C.J."/>
            <person name="Wallerman O."/>
            <person name="Pereira P."/>
            <person name="Sabatino S.J."/>
            <person name="Bellati A."/>
            <person name="Pellitteri-Rosa D."/>
            <person name="Bosakova Z."/>
            <person name="Bunikis I."/>
            <person name="Carretero M.A."/>
            <person name="Feiner N."/>
            <person name="Marsik P."/>
            <person name="Pauperio F."/>
            <person name="Salvi D."/>
            <person name="Soler L."/>
            <person name="While G.M."/>
            <person name="Uller T."/>
            <person name="Font E."/>
            <person name="Andersson L."/>
            <person name="Carneiro M."/>
        </authorList>
    </citation>
    <scope>NUCLEOTIDE SEQUENCE</scope>
</reference>
<dbReference type="Proteomes" id="UP000472272">
    <property type="component" value="Chromosome 10"/>
</dbReference>